<dbReference type="SFLD" id="SFLDS00001">
    <property type="entry name" value="Enolase"/>
    <property type="match status" value="1"/>
</dbReference>
<organism evidence="6 7">
    <name type="scientific">Gordonia pseudamarae</name>
    <dbReference type="NCBI Taxonomy" id="2831662"/>
    <lineage>
        <taxon>Bacteria</taxon>
        <taxon>Bacillati</taxon>
        <taxon>Actinomycetota</taxon>
        <taxon>Actinomycetes</taxon>
        <taxon>Mycobacteriales</taxon>
        <taxon>Gordoniaceae</taxon>
        <taxon>Gordonia</taxon>
    </lineage>
</organism>
<evidence type="ECO:0000259" key="5">
    <source>
        <dbReference type="SMART" id="SM00922"/>
    </source>
</evidence>
<dbReference type="Pfam" id="PF13378">
    <property type="entry name" value="MR_MLE_C"/>
    <property type="match status" value="1"/>
</dbReference>
<dbReference type="InterPro" id="IPR034613">
    <property type="entry name" value="Muconate_cycloisomerase_anti"/>
</dbReference>
<dbReference type="InterPro" id="IPR013341">
    <property type="entry name" value="Mandelate_racemase_N_dom"/>
</dbReference>
<name>A0ABX6IDI4_9ACTN</name>
<accession>A0ABX6IDI4</accession>
<dbReference type="CDD" id="cd03315">
    <property type="entry name" value="MLE_like"/>
    <property type="match status" value="1"/>
</dbReference>
<keyword evidence="4" id="KW-0413">Isomerase</keyword>
<feature type="domain" description="Mandelate racemase/muconate lactonizing enzyme C-terminal" evidence="5">
    <location>
        <begin position="140"/>
        <end position="238"/>
    </location>
</feature>
<dbReference type="InterPro" id="IPR029065">
    <property type="entry name" value="Enolase_C-like"/>
</dbReference>
<keyword evidence="7" id="KW-1185">Reference proteome</keyword>
<dbReference type="Pfam" id="PF02746">
    <property type="entry name" value="MR_MLE_N"/>
    <property type="match status" value="1"/>
</dbReference>
<dbReference type="SFLD" id="SFLDG00180">
    <property type="entry name" value="muconate_cycloisomerase"/>
    <property type="match status" value="1"/>
</dbReference>
<dbReference type="Gene3D" id="3.30.390.10">
    <property type="entry name" value="Enolase-like, N-terminal domain"/>
    <property type="match status" value="1"/>
</dbReference>
<dbReference type="Proteomes" id="UP001059836">
    <property type="component" value="Chromosome"/>
</dbReference>
<dbReference type="InterPro" id="IPR036849">
    <property type="entry name" value="Enolase-like_C_sf"/>
</dbReference>
<dbReference type="SMART" id="SM00922">
    <property type="entry name" value="MR_MLE"/>
    <property type="match status" value="1"/>
</dbReference>
<keyword evidence="3" id="KW-0479">Metal-binding</keyword>
<comment type="similarity">
    <text evidence="1">Belongs to the mandelate racemase/muconate lactonizing enzyme family.</text>
</comment>
<dbReference type="InterPro" id="IPR013342">
    <property type="entry name" value="Mandelate_racemase_C"/>
</dbReference>
<dbReference type="EMBL" id="CP045809">
    <property type="protein sequence ID" value="QHN33930.1"/>
    <property type="molecule type" value="Genomic_DNA"/>
</dbReference>
<dbReference type="SUPFAM" id="SSF54826">
    <property type="entry name" value="Enolase N-terminal domain-like"/>
    <property type="match status" value="1"/>
</dbReference>
<dbReference type="PANTHER" id="PTHR48073">
    <property type="entry name" value="O-SUCCINYLBENZOATE SYNTHASE-RELATED"/>
    <property type="match status" value="1"/>
</dbReference>
<dbReference type="Gene3D" id="3.20.20.120">
    <property type="entry name" value="Enolase-like C-terminal domain"/>
    <property type="match status" value="1"/>
</dbReference>
<dbReference type="SFLD" id="SFLDF00155">
    <property type="entry name" value="muconate_cycloisomerase_(anti)"/>
    <property type="match status" value="1"/>
</dbReference>
<evidence type="ECO:0000313" key="6">
    <source>
        <dbReference type="EMBL" id="QHN33930.1"/>
    </source>
</evidence>
<proteinExistence type="inferred from homology"/>
<evidence type="ECO:0000256" key="1">
    <source>
        <dbReference type="ARBA" id="ARBA00008031"/>
    </source>
</evidence>
<dbReference type="SUPFAM" id="SSF51604">
    <property type="entry name" value="Enolase C-terminal domain-like"/>
    <property type="match status" value="1"/>
</dbReference>
<evidence type="ECO:0000256" key="4">
    <source>
        <dbReference type="ARBA" id="ARBA00023235"/>
    </source>
</evidence>
<evidence type="ECO:0000256" key="3">
    <source>
        <dbReference type="ARBA" id="ARBA00022723"/>
    </source>
</evidence>
<dbReference type="RefSeq" id="WP_213246470.1">
    <property type="nucleotide sequence ID" value="NZ_CP045806.1"/>
</dbReference>
<sequence length="368" mass="39917">MKITAIEAIPFAIPYRKPLRFASGEVHVAEHVLVRVHTDDGVVGVAEAPPRPFTYGETQDGIVAVINTIFAPAVVGLTLLEREVVAARLQRTIGNPTAKSALDMALWDALGRTLELRVVDMLGGYTDHMRVSHMLGFDDPAAMVTEAEKMVDTYGITTFKVKVGRRPVHLDTAVVRALRDRFGDRIDLYVDGNRGWTASESARAMKDMSDLGLLFAEELCPADDVLGRRWLVEQIDVPFIADESVPTPADVTRESLSGALTAVSIKTARTGFTTSRRVHHLAEGLGLEVVMGNQIDGQVGTACSLAFGAAFAATSHHAGELSNFLDMTDDLLAEPLQIRDGRLHTSPLPGTGVVIDPDKLAHYRTDRS</sequence>
<reference evidence="6" key="1">
    <citation type="journal article" date="2021" name="Nat. Microbiol.">
        <title>Cocultivation of an ultrasmall environmental parasitic bacterium with lytic ability against bacteria associated with wastewater foams.</title>
        <authorList>
            <person name="Batinovic S."/>
            <person name="Rose J.J.A."/>
            <person name="Ratcliffe J."/>
            <person name="Seviour R.J."/>
            <person name="Petrovski S."/>
        </authorList>
    </citation>
    <scope>NUCLEOTIDE SEQUENCE</scope>
    <source>
        <strain evidence="6">CON9</strain>
    </source>
</reference>
<gene>
    <name evidence="6" type="ORF">GII31_02415</name>
</gene>
<protein>
    <submittedName>
        <fullName evidence="6">Enolase</fullName>
    </submittedName>
</protein>
<evidence type="ECO:0000313" key="7">
    <source>
        <dbReference type="Proteomes" id="UP001059836"/>
    </source>
</evidence>
<evidence type="ECO:0000256" key="2">
    <source>
        <dbReference type="ARBA" id="ARBA00022428"/>
    </source>
</evidence>
<dbReference type="PANTHER" id="PTHR48073:SF2">
    <property type="entry name" value="O-SUCCINYLBENZOATE SYNTHASE"/>
    <property type="match status" value="1"/>
</dbReference>
<dbReference type="InterPro" id="IPR029017">
    <property type="entry name" value="Enolase-like_N"/>
</dbReference>
<keyword evidence="2" id="KW-0474">Menaquinone biosynthesis</keyword>